<name>A0A3P6RGK4_9BILA</name>
<keyword evidence="2" id="KW-1185">Reference proteome</keyword>
<protein>
    <submittedName>
        <fullName evidence="1">Uncharacterized protein</fullName>
    </submittedName>
</protein>
<accession>A0A3P6RGK4</accession>
<gene>
    <name evidence="1" type="ORF">GPUH_LOCUS8219</name>
</gene>
<dbReference type="AlphaFoldDB" id="A0A3P6RGK4"/>
<dbReference type="EMBL" id="UYRT01023351">
    <property type="protein sequence ID" value="VDK61306.1"/>
    <property type="molecule type" value="Genomic_DNA"/>
</dbReference>
<dbReference type="Proteomes" id="UP000271098">
    <property type="component" value="Unassembled WGS sequence"/>
</dbReference>
<sequence length="72" mass="7841">MVAILRAMGNLAVPFDIVDLVVVSITNSDYVKVCFLSEVECTGCAFGSTCVENECLKKLEVKFFQGGKLLSF</sequence>
<organism evidence="1 2">
    <name type="scientific">Gongylonema pulchrum</name>
    <dbReference type="NCBI Taxonomy" id="637853"/>
    <lineage>
        <taxon>Eukaryota</taxon>
        <taxon>Metazoa</taxon>
        <taxon>Ecdysozoa</taxon>
        <taxon>Nematoda</taxon>
        <taxon>Chromadorea</taxon>
        <taxon>Rhabditida</taxon>
        <taxon>Spirurina</taxon>
        <taxon>Spiruromorpha</taxon>
        <taxon>Spiruroidea</taxon>
        <taxon>Gongylonematidae</taxon>
        <taxon>Gongylonema</taxon>
    </lineage>
</organism>
<proteinExistence type="predicted"/>
<evidence type="ECO:0000313" key="1">
    <source>
        <dbReference type="EMBL" id="VDK61306.1"/>
    </source>
</evidence>
<evidence type="ECO:0000313" key="2">
    <source>
        <dbReference type="Proteomes" id="UP000271098"/>
    </source>
</evidence>
<reference evidence="1 2" key="1">
    <citation type="submission" date="2018-11" db="EMBL/GenBank/DDBJ databases">
        <authorList>
            <consortium name="Pathogen Informatics"/>
        </authorList>
    </citation>
    <scope>NUCLEOTIDE SEQUENCE [LARGE SCALE GENOMIC DNA]</scope>
</reference>